<feature type="compositionally biased region" description="Basic residues" evidence="1">
    <location>
        <begin position="457"/>
        <end position="467"/>
    </location>
</feature>
<evidence type="ECO:0000313" key="3">
    <source>
        <dbReference type="Proteomes" id="UP000583944"/>
    </source>
</evidence>
<dbReference type="EMBL" id="JABDHM010000180">
    <property type="protein sequence ID" value="KAF5216720.1"/>
    <property type="molecule type" value="Genomic_DNA"/>
</dbReference>
<organism evidence="2 3">
    <name type="scientific">Trypanosoma cruzi</name>
    <dbReference type="NCBI Taxonomy" id="5693"/>
    <lineage>
        <taxon>Eukaryota</taxon>
        <taxon>Discoba</taxon>
        <taxon>Euglenozoa</taxon>
        <taxon>Kinetoplastea</taxon>
        <taxon>Metakinetoplastina</taxon>
        <taxon>Trypanosomatida</taxon>
        <taxon>Trypanosomatidae</taxon>
        <taxon>Trypanosoma</taxon>
        <taxon>Schizotrypanum</taxon>
    </lineage>
</organism>
<feature type="region of interest" description="Disordered" evidence="1">
    <location>
        <begin position="395"/>
        <end position="467"/>
    </location>
</feature>
<evidence type="ECO:0000313" key="2">
    <source>
        <dbReference type="EMBL" id="KAF5216720.1"/>
    </source>
</evidence>
<reference evidence="2 3" key="1">
    <citation type="journal article" date="2019" name="Genome Biol. Evol.">
        <title>Nanopore Sequencing Significantly Improves Genome Assembly of the Protozoan Parasite Trypanosoma cruzi.</title>
        <authorList>
            <person name="Diaz-Viraque F."/>
            <person name="Pita S."/>
            <person name="Greif G."/>
            <person name="de Souza R.C.M."/>
            <person name="Iraola G."/>
            <person name="Robello C."/>
        </authorList>
    </citation>
    <scope>NUCLEOTIDE SEQUENCE [LARGE SCALE GENOMIC DNA]</scope>
    <source>
        <strain evidence="2 3">Berenice</strain>
    </source>
</reference>
<name>A0A7J6XRT2_TRYCR</name>
<dbReference type="Proteomes" id="UP000583944">
    <property type="component" value="Unassembled WGS sequence"/>
</dbReference>
<proteinExistence type="predicted"/>
<dbReference type="VEuPathDB" id="TriTrypDB:ECC02_010464"/>
<comment type="caution">
    <text evidence="2">The sequence shown here is derived from an EMBL/GenBank/DDBJ whole genome shotgun (WGS) entry which is preliminary data.</text>
</comment>
<evidence type="ECO:0000256" key="1">
    <source>
        <dbReference type="SAM" id="MobiDB-lite"/>
    </source>
</evidence>
<protein>
    <submittedName>
        <fullName evidence="2">Uncharacterized protein</fullName>
    </submittedName>
</protein>
<dbReference type="AlphaFoldDB" id="A0A7J6XRT2"/>
<accession>A0A7J6XRT2</accession>
<sequence>MPRGITGLGSRGHQAALHGPSAAWRNHLGAHDCGPPVCGQLQLGAGCRCSGLGMLHSVRPHSCGAVTAAARDGAPCRSYGASVRLQPCDHSGQRRFARRGASIPVSCTQGKGSMFPSWQHACLSRDAVLRPRSVGWQMVIRVHVNRWTSSGRHAVRVAQSRRETRRGGRQSALPVPGRLTAQSPCRLGWRRGSLLTPLKVSNRHAAHGVGSGHPQWALQNQSDEWCSQSEQRGELPMEGCRGSPRACWGWPVGTRGGRWSPRSWCQQRQALARQGVAQQKDHATGTHTAGLVEATAANEPRRQEHSCIALCKYLCVCCRSGKEEEHREAHQHSERHSWMAAMHAVRHNLNNHTRWQQTPIQKNKKKKKKNTAAGCGCVCGAAGVCPPWPQKQTKQEGKKCVLRPTGTRRTPTPHSSLSAPFVAAPPHACSRRGAQGRRHERVGGCASGAVGRETHGTPHRKSAAGSN</sequence>
<gene>
    <name evidence="2" type="ORF">ECC02_010464</name>
</gene>
<feature type="compositionally biased region" description="Low complexity" evidence="1">
    <location>
        <begin position="403"/>
        <end position="413"/>
    </location>
</feature>